<sequence length="215" mass="23699">MVAPLLAIGFVLIMKMSMPKAVMTGAFLLSFGALFNSIMGGIMMGSYPLAEEKEKNTLRVLMTSSVNGAEFIIGSIIPSILMIILVNIILVPIAGIAMNKVNWPIYIIYTTLSGFISIMIGYIVGIYSKNQMQAGNISMPILLIFTMTPMFQMINKTIANIASFTYSGTIINFINDMITKKYSPSFKDITVLTIWTVLSVLIFIYAYTKHGLDSE</sequence>
<feature type="transmembrane region" description="Helical" evidence="5">
    <location>
        <begin position="103"/>
        <end position="127"/>
    </location>
</feature>
<evidence type="ECO:0000313" key="7">
    <source>
        <dbReference type="EMBL" id="KRK63914.1"/>
    </source>
</evidence>
<dbReference type="PATRIC" id="fig|1423811.3.peg.1057"/>
<dbReference type="EMBL" id="AZDG01000020">
    <property type="protein sequence ID" value="KRK63914.1"/>
    <property type="molecule type" value="Genomic_DNA"/>
</dbReference>
<keyword evidence="3 5" id="KW-1133">Transmembrane helix</keyword>
<dbReference type="AlphaFoldDB" id="A0A0R1J7G3"/>
<dbReference type="Pfam" id="PF12698">
    <property type="entry name" value="ABC2_membrane_3"/>
    <property type="match status" value="1"/>
</dbReference>
<keyword evidence="2 5" id="KW-0812">Transmembrane</keyword>
<gene>
    <name evidence="7" type="ORF">FC72_GL001045</name>
</gene>
<evidence type="ECO:0000256" key="2">
    <source>
        <dbReference type="ARBA" id="ARBA00022692"/>
    </source>
</evidence>
<evidence type="ECO:0000256" key="3">
    <source>
        <dbReference type="ARBA" id="ARBA00022989"/>
    </source>
</evidence>
<evidence type="ECO:0000259" key="6">
    <source>
        <dbReference type="Pfam" id="PF12698"/>
    </source>
</evidence>
<protein>
    <submittedName>
        <fullName evidence="7">ABC transporter permease</fullName>
    </submittedName>
</protein>
<evidence type="ECO:0000256" key="1">
    <source>
        <dbReference type="ARBA" id="ARBA00004141"/>
    </source>
</evidence>
<organism evidence="7 8">
    <name type="scientific">Companilactobacillus tucceti DSM 20183</name>
    <dbReference type="NCBI Taxonomy" id="1423811"/>
    <lineage>
        <taxon>Bacteria</taxon>
        <taxon>Bacillati</taxon>
        <taxon>Bacillota</taxon>
        <taxon>Bacilli</taxon>
        <taxon>Lactobacillales</taxon>
        <taxon>Lactobacillaceae</taxon>
        <taxon>Companilactobacillus</taxon>
    </lineage>
</organism>
<proteinExistence type="predicted"/>
<evidence type="ECO:0000256" key="5">
    <source>
        <dbReference type="SAM" id="Phobius"/>
    </source>
</evidence>
<evidence type="ECO:0000313" key="8">
    <source>
        <dbReference type="Proteomes" id="UP000050929"/>
    </source>
</evidence>
<dbReference type="STRING" id="1423811.FC72_GL001045"/>
<feature type="transmembrane region" description="Helical" evidence="5">
    <location>
        <begin position="186"/>
        <end position="207"/>
    </location>
</feature>
<name>A0A0R1J7G3_9LACO</name>
<keyword evidence="4 5" id="KW-0472">Membrane</keyword>
<feature type="domain" description="ABC-2 type transporter transmembrane" evidence="6">
    <location>
        <begin position="26"/>
        <end position="205"/>
    </location>
</feature>
<feature type="transmembrane region" description="Helical" evidence="5">
    <location>
        <begin position="27"/>
        <end position="50"/>
    </location>
</feature>
<dbReference type="InterPro" id="IPR013525">
    <property type="entry name" value="ABC2_TM"/>
</dbReference>
<keyword evidence="8" id="KW-1185">Reference proteome</keyword>
<dbReference type="Proteomes" id="UP000050929">
    <property type="component" value="Unassembled WGS sequence"/>
</dbReference>
<reference evidence="7 8" key="1">
    <citation type="journal article" date="2015" name="Genome Announc.">
        <title>Expanding the biotechnology potential of lactobacilli through comparative genomics of 213 strains and associated genera.</title>
        <authorList>
            <person name="Sun Z."/>
            <person name="Harris H.M."/>
            <person name="McCann A."/>
            <person name="Guo C."/>
            <person name="Argimon S."/>
            <person name="Zhang W."/>
            <person name="Yang X."/>
            <person name="Jeffery I.B."/>
            <person name="Cooney J.C."/>
            <person name="Kagawa T.F."/>
            <person name="Liu W."/>
            <person name="Song Y."/>
            <person name="Salvetti E."/>
            <person name="Wrobel A."/>
            <person name="Rasinkangas P."/>
            <person name="Parkhill J."/>
            <person name="Rea M.C."/>
            <person name="O'Sullivan O."/>
            <person name="Ritari J."/>
            <person name="Douillard F.P."/>
            <person name="Paul Ross R."/>
            <person name="Yang R."/>
            <person name="Briner A.E."/>
            <person name="Felis G.E."/>
            <person name="de Vos W.M."/>
            <person name="Barrangou R."/>
            <person name="Klaenhammer T.R."/>
            <person name="Caufield P.W."/>
            <person name="Cui Y."/>
            <person name="Zhang H."/>
            <person name="O'Toole P.W."/>
        </authorList>
    </citation>
    <scope>NUCLEOTIDE SEQUENCE [LARGE SCALE GENOMIC DNA]</scope>
    <source>
        <strain evidence="7 8">DSM 20183</strain>
    </source>
</reference>
<evidence type="ECO:0000256" key="4">
    <source>
        <dbReference type="ARBA" id="ARBA00023136"/>
    </source>
</evidence>
<comment type="subcellular location">
    <subcellularLocation>
        <location evidence="1">Membrane</location>
        <topology evidence="1">Multi-pass membrane protein</topology>
    </subcellularLocation>
</comment>
<dbReference type="GO" id="GO:0140359">
    <property type="term" value="F:ABC-type transporter activity"/>
    <property type="evidence" value="ECO:0007669"/>
    <property type="project" value="InterPro"/>
</dbReference>
<dbReference type="GO" id="GO:0016020">
    <property type="term" value="C:membrane"/>
    <property type="evidence" value="ECO:0007669"/>
    <property type="project" value="UniProtKB-SubCell"/>
</dbReference>
<feature type="transmembrane region" description="Helical" evidence="5">
    <location>
        <begin position="71"/>
        <end position="97"/>
    </location>
</feature>
<accession>A0A0R1J7G3</accession>
<comment type="caution">
    <text evidence="7">The sequence shown here is derived from an EMBL/GenBank/DDBJ whole genome shotgun (WGS) entry which is preliminary data.</text>
</comment>